<accession>A0A4Z1A785</accession>
<feature type="binding site" evidence="4">
    <location>
        <position position="371"/>
    </location>
    <ligand>
        <name>S-adenosyl-L-methionine</name>
        <dbReference type="ChEBI" id="CHEBI:59789"/>
    </ligand>
</feature>
<dbReference type="Gene3D" id="3.40.50.150">
    <property type="entry name" value="Vaccinia Virus protein VP39"/>
    <property type="match status" value="1"/>
</dbReference>
<dbReference type="PROSITE" id="PS51687">
    <property type="entry name" value="SAM_MT_RNA_M5U"/>
    <property type="match status" value="1"/>
</dbReference>
<comment type="caution">
    <text evidence="6">The sequence shown here is derived from an EMBL/GenBank/DDBJ whole genome shotgun (WGS) entry which is preliminary data.</text>
</comment>
<gene>
    <name evidence="6" type="ORF">EHQ62_01840</name>
</gene>
<dbReference type="InterPro" id="IPR010280">
    <property type="entry name" value="U5_MeTrfase_fam"/>
</dbReference>
<feature type="binding site" evidence="4">
    <location>
        <position position="275"/>
    </location>
    <ligand>
        <name>S-adenosyl-L-methionine</name>
        <dbReference type="ChEBI" id="CHEBI:59789"/>
    </ligand>
</feature>
<feature type="binding site" evidence="4">
    <location>
        <position position="324"/>
    </location>
    <ligand>
        <name>S-adenosyl-L-methionine</name>
        <dbReference type="ChEBI" id="CHEBI:59789"/>
    </ligand>
</feature>
<sequence>MDKVKVEGLNPDFSGIVTAPNGKKVDIFYVHPGDELVVEYVKRRPRQRSLKIHEIIRNHSWDLVQCQVFGECGGCTGQHIPYPSQINLKFDPIITSFQRDLGITIKPVLESQIYAYRSRMDFSVFPGTEGPVIGQRQRGNFRKVVPIQTCSIQSEWANLALKRVRSVLEGMPNVIWDRKSEQGGLKYLTIRKAQNTEDGMLVFTFTEGFESHPLLDEFRKVCLADLHQGSIIFCYNRPKSEVSAVGRPELLRGKLTFTEKVLGQSFEVPFDSFFQPNPNGFLPILHFIQERLPEEREVLMDLFCGNGFFSLLYGEYFQHVDGYELTESSIAIASTLFAETHPSKTHSFQVSNLFLSTENLHSKENATLILDPPRAGAGKLVNHWIREKGPRDVFYVSCNPYSQIEDVRLFIGAYECVGGIIIDPYPHTPHTETVLHFRRKGS</sequence>
<dbReference type="InterPro" id="IPR030390">
    <property type="entry name" value="MeTrfase_TrmA_AS"/>
</dbReference>
<evidence type="ECO:0000256" key="2">
    <source>
        <dbReference type="ARBA" id="ARBA00022679"/>
    </source>
</evidence>
<feature type="active site" description="Nucleophile" evidence="4">
    <location>
        <position position="398"/>
    </location>
</feature>
<evidence type="ECO:0000313" key="7">
    <source>
        <dbReference type="Proteomes" id="UP000297567"/>
    </source>
</evidence>
<name>A0A4Z1A785_9LEPT</name>
<dbReference type="EMBL" id="RQGH01000007">
    <property type="protein sequence ID" value="TGL75703.1"/>
    <property type="molecule type" value="Genomic_DNA"/>
</dbReference>
<keyword evidence="1 4" id="KW-0489">Methyltransferase</keyword>
<evidence type="ECO:0000256" key="1">
    <source>
        <dbReference type="ARBA" id="ARBA00022603"/>
    </source>
</evidence>
<keyword evidence="2 4" id="KW-0808">Transferase</keyword>
<dbReference type="GO" id="GO:0070475">
    <property type="term" value="P:rRNA base methylation"/>
    <property type="evidence" value="ECO:0007669"/>
    <property type="project" value="TreeGrafter"/>
</dbReference>
<keyword evidence="3 4" id="KW-0949">S-adenosyl-L-methionine</keyword>
<reference evidence="6" key="1">
    <citation type="journal article" date="2019" name="PLoS Negl. Trop. Dis.">
        <title>Revisiting the worldwide diversity of Leptospira species in the environment.</title>
        <authorList>
            <person name="Vincent A.T."/>
            <person name="Schiettekatte O."/>
            <person name="Bourhy P."/>
            <person name="Veyrier F.J."/>
            <person name="Picardeau M."/>
        </authorList>
    </citation>
    <scope>NUCLEOTIDE SEQUENCE [LARGE SCALE GENOMIC DNA]</scope>
    <source>
        <strain evidence="6">201702451</strain>
    </source>
</reference>
<dbReference type="Pfam" id="PF05958">
    <property type="entry name" value="tRNA_U5-meth_tr"/>
    <property type="match status" value="1"/>
</dbReference>
<feature type="active site" evidence="5">
    <location>
        <position position="398"/>
    </location>
</feature>
<dbReference type="SUPFAM" id="SSF53335">
    <property type="entry name" value="S-adenosyl-L-methionine-dependent methyltransferases"/>
    <property type="match status" value="1"/>
</dbReference>
<dbReference type="AlphaFoldDB" id="A0A4Z1A785"/>
<dbReference type="OrthoDB" id="9804590at2"/>
<dbReference type="GO" id="GO:0070041">
    <property type="term" value="F:rRNA (uridine-C5-)-methyltransferase activity"/>
    <property type="evidence" value="ECO:0007669"/>
    <property type="project" value="TreeGrafter"/>
</dbReference>
<dbReference type="InterPro" id="IPR029063">
    <property type="entry name" value="SAM-dependent_MTases_sf"/>
</dbReference>
<dbReference type="Proteomes" id="UP000297567">
    <property type="component" value="Unassembled WGS sequence"/>
</dbReference>
<proteinExistence type="inferred from homology"/>
<evidence type="ECO:0000313" key="6">
    <source>
        <dbReference type="EMBL" id="TGL75703.1"/>
    </source>
</evidence>
<keyword evidence="7" id="KW-1185">Reference proteome</keyword>
<feature type="binding site" evidence="4">
    <location>
        <position position="303"/>
    </location>
    <ligand>
        <name>S-adenosyl-L-methionine</name>
        <dbReference type="ChEBI" id="CHEBI:59789"/>
    </ligand>
</feature>
<organism evidence="6 7">
    <name type="scientific">Leptospira jelokensis</name>
    <dbReference type="NCBI Taxonomy" id="2484931"/>
    <lineage>
        <taxon>Bacteria</taxon>
        <taxon>Pseudomonadati</taxon>
        <taxon>Spirochaetota</taxon>
        <taxon>Spirochaetia</taxon>
        <taxon>Leptospirales</taxon>
        <taxon>Leptospiraceae</taxon>
        <taxon>Leptospira</taxon>
    </lineage>
</organism>
<evidence type="ECO:0000256" key="4">
    <source>
        <dbReference type="PROSITE-ProRule" id="PRU01024"/>
    </source>
</evidence>
<evidence type="ECO:0000256" key="3">
    <source>
        <dbReference type="ARBA" id="ARBA00022691"/>
    </source>
</evidence>
<dbReference type="PROSITE" id="PS01230">
    <property type="entry name" value="TRMA_1"/>
    <property type="match status" value="1"/>
</dbReference>
<evidence type="ECO:0000256" key="5">
    <source>
        <dbReference type="PROSITE-ProRule" id="PRU10015"/>
    </source>
</evidence>
<dbReference type="PANTHER" id="PTHR11061:SF30">
    <property type="entry name" value="TRNA (URACIL(54)-C(5))-METHYLTRANSFERASE"/>
    <property type="match status" value="1"/>
</dbReference>
<dbReference type="PANTHER" id="PTHR11061">
    <property type="entry name" value="RNA M5U METHYLTRANSFERASE"/>
    <property type="match status" value="1"/>
</dbReference>
<protein>
    <submittedName>
        <fullName evidence="6">Class I SAM-dependent RNA methyltransferase</fullName>
    </submittedName>
</protein>
<comment type="similarity">
    <text evidence="4">Belongs to the class I-like SAM-binding methyltransferase superfamily. RNA M5U methyltransferase family.</text>
</comment>
<dbReference type="Gene3D" id="2.40.50.1070">
    <property type="match status" value="1"/>
</dbReference>